<dbReference type="GO" id="GO:0004134">
    <property type="term" value="F:4-alpha-glucanotransferase activity"/>
    <property type="evidence" value="ECO:0007669"/>
    <property type="project" value="UniProtKB-EC"/>
</dbReference>
<keyword evidence="7 10" id="KW-0119">Carbohydrate metabolism</keyword>
<comment type="catalytic activity">
    <reaction evidence="1 10">
        <text>Transfers a segment of a (1-&gt;4)-alpha-D-glucan to a new position in an acceptor, which may be glucose or a (1-&gt;4)-alpha-D-glucan.</text>
        <dbReference type="EC" id="2.4.1.25"/>
    </reaction>
</comment>
<protein>
    <recommendedName>
        <fullName evidence="4 10">4-alpha-glucanotransferase</fullName>
        <ecNumber evidence="3 10">2.4.1.25</ecNumber>
    </recommendedName>
    <alternativeName>
        <fullName evidence="8 10">Amylomaltase</fullName>
    </alternativeName>
    <alternativeName>
        <fullName evidence="9 10">Disproportionating enzyme</fullName>
    </alternativeName>
</protein>
<dbReference type="EC" id="2.4.1.25" evidence="3 10"/>
<keyword evidence="5 10" id="KW-0328">Glycosyltransferase</keyword>
<evidence type="ECO:0000256" key="7">
    <source>
        <dbReference type="ARBA" id="ARBA00023277"/>
    </source>
</evidence>
<comment type="caution">
    <text evidence="11">The sequence shown here is derived from an EMBL/GenBank/DDBJ whole genome shotgun (WGS) entry which is preliminary data.</text>
</comment>
<evidence type="ECO:0000256" key="9">
    <source>
        <dbReference type="ARBA" id="ARBA00031501"/>
    </source>
</evidence>
<evidence type="ECO:0000256" key="10">
    <source>
        <dbReference type="RuleBase" id="RU361207"/>
    </source>
</evidence>
<evidence type="ECO:0000256" key="6">
    <source>
        <dbReference type="ARBA" id="ARBA00022679"/>
    </source>
</evidence>
<dbReference type="Gene3D" id="3.20.20.80">
    <property type="entry name" value="Glycosidases"/>
    <property type="match status" value="1"/>
</dbReference>
<dbReference type="InterPro" id="IPR003385">
    <property type="entry name" value="Glyco_hydro_77"/>
</dbReference>
<dbReference type="Pfam" id="PF02446">
    <property type="entry name" value="Glyco_hydro_77"/>
    <property type="match status" value="1"/>
</dbReference>
<dbReference type="PANTHER" id="PTHR32438">
    <property type="entry name" value="4-ALPHA-GLUCANOTRANSFERASE DPE1, CHLOROPLASTIC/AMYLOPLASTIC"/>
    <property type="match status" value="1"/>
</dbReference>
<keyword evidence="12" id="KW-1185">Reference proteome</keyword>
<name>A0ABR7N275_9FIRM</name>
<dbReference type="SUPFAM" id="SSF51445">
    <property type="entry name" value="(Trans)glycosidases"/>
    <property type="match status" value="1"/>
</dbReference>
<proteinExistence type="inferred from homology"/>
<dbReference type="InterPro" id="IPR017853">
    <property type="entry name" value="GH"/>
</dbReference>
<dbReference type="Proteomes" id="UP000606193">
    <property type="component" value="Unassembled WGS sequence"/>
</dbReference>
<dbReference type="EMBL" id="JACRSX010000011">
    <property type="protein sequence ID" value="MBC8562737.1"/>
    <property type="molecule type" value="Genomic_DNA"/>
</dbReference>
<evidence type="ECO:0000313" key="11">
    <source>
        <dbReference type="EMBL" id="MBC8562737.1"/>
    </source>
</evidence>
<evidence type="ECO:0000313" key="12">
    <source>
        <dbReference type="Proteomes" id="UP000606193"/>
    </source>
</evidence>
<evidence type="ECO:0000256" key="2">
    <source>
        <dbReference type="ARBA" id="ARBA00005684"/>
    </source>
</evidence>
<dbReference type="NCBIfam" id="NF011080">
    <property type="entry name" value="PRK14508.1-3"/>
    <property type="match status" value="1"/>
</dbReference>
<comment type="similarity">
    <text evidence="2 10">Belongs to the disproportionating enzyme family.</text>
</comment>
<evidence type="ECO:0000256" key="4">
    <source>
        <dbReference type="ARBA" id="ARBA00020295"/>
    </source>
</evidence>
<evidence type="ECO:0000256" key="5">
    <source>
        <dbReference type="ARBA" id="ARBA00022676"/>
    </source>
</evidence>
<evidence type="ECO:0000256" key="8">
    <source>
        <dbReference type="ARBA" id="ARBA00031423"/>
    </source>
</evidence>
<evidence type="ECO:0000256" key="3">
    <source>
        <dbReference type="ARBA" id="ARBA00012560"/>
    </source>
</evidence>
<organism evidence="11 12">
    <name type="scientific">Jutongia huaianensis</name>
    <dbReference type="NCBI Taxonomy" id="2763668"/>
    <lineage>
        <taxon>Bacteria</taxon>
        <taxon>Bacillati</taxon>
        <taxon>Bacillota</taxon>
        <taxon>Clostridia</taxon>
        <taxon>Lachnospirales</taxon>
        <taxon>Lachnospiraceae</taxon>
        <taxon>Jutongia</taxon>
    </lineage>
</organism>
<reference evidence="11 12" key="1">
    <citation type="submission" date="2020-08" db="EMBL/GenBank/DDBJ databases">
        <title>Genome public.</title>
        <authorList>
            <person name="Liu C."/>
            <person name="Sun Q."/>
        </authorList>
    </citation>
    <scope>NUCLEOTIDE SEQUENCE [LARGE SCALE GENOMIC DNA]</scope>
    <source>
        <strain evidence="11 12">NSJ-37</strain>
    </source>
</reference>
<dbReference type="RefSeq" id="WP_249298026.1">
    <property type="nucleotide sequence ID" value="NZ_JACRSX010000011.1"/>
</dbReference>
<dbReference type="NCBIfam" id="TIGR00217">
    <property type="entry name" value="malQ"/>
    <property type="match status" value="1"/>
</dbReference>
<accession>A0ABR7N275</accession>
<gene>
    <name evidence="11" type="primary">malQ</name>
    <name evidence="11" type="ORF">H8704_08890</name>
</gene>
<dbReference type="PANTHER" id="PTHR32438:SF5">
    <property type="entry name" value="4-ALPHA-GLUCANOTRANSFERASE DPE1, CHLOROPLASTIC_AMYLOPLASTIC"/>
    <property type="match status" value="1"/>
</dbReference>
<keyword evidence="6 10" id="KW-0808">Transferase</keyword>
<evidence type="ECO:0000256" key="1">
    <source>
        <dbReference type="ARBA" id="ARBA00000439"/>
    </source>
</evidence>
<sequence length="499" mass="58386">MEKKNFLDDRGAGVLLPISSLPSAYGIGTLGEEAYHFVDRLVKAGQKYWQVLPAGPTSFGDSPYQSFSAFAGNPYFIDLDTLIQEGLLTIQEVESEEWGEDPEDIDYAILFQNRFKVLKKAYNRSKHQEESSYRTFCRQNTYWLADYCLYMALKFENDNKEWQLWEEDIRFRQKDAVKKWQKKLADEIAFWEFCQYKFYQQWNRLKKYAHKKKIRLIGDIPLYVSMDSADVWAHSDLFELDERKKPINIAGVPPDCFSADGQRWGNPLYDWKAMEKDHFRWWYKRMEANAKLYDVIRIDHFIGIVNFWSIPASCPTAVDGKWRKGPGKKLTDVIKEATKGTDIIAEDLGVVGPNVRKLIQKTGWPGMKILEFAFDGAADNEYLPHNYKDPNCLVYGGTHDNETIMGFYGVKKKKELKYVMDYLQVKKKKQIPMEMIRLGYGSIANTAIFQMQDILGLDNRARMNLPSTVGTNWRWRMLPGAFTREHCRYLKKLCRIYNR</sequence>